<dbReference type="PROSITE" id="PS52015">
    <property type="entry name" value="TONB_CTD"/>
    <property type="match status" value="1"/>
</dbReference>
<comment type="subcellular location">
    <subcellularLocation>
        <location evidence="1">Membrane</location>
        <topology evidence="1">Single-pass membrane protein</topology>
    </subcellularLocation>
</comment>
<accession>A0ABV2ELI2</accession>
<evidence type="ECO:0000313" key="6">
    <source>
        <dbReference type="EMBL" id="MET3527902.1"/>
    </source>
</evidence>
<evidence type="ECO:0000259" key="5">
    <source>
        <dbReference type="PROSITE" id="PS52015"/>
    </source>
</evidence>
<sequence>MVIRQFLPLAAGPSQPRRNRSPTVTAAIGLSIAVHAALAGYLALKTWTPKEAPPLPEGPIMTVETVPLAPKPPPPVANTQPRAVTPRVIDAPLPPPTNVAPLPVAPMPAPPPAQPIATIAPPTPTPAPAPVIVAPNWLKRPGAKEFARFYPESAARRGLGGTAAISCQVSAAGGLSGCVVIRESPDDQGFGAAALRLAPYFKMSPMTRDGRAVEGGTVQIPIRFDIGG</sequence>
<dbReference type="Proteomes" id="UP001549110">
    <property type="component" value="Unassembled WGS sequence"/>
</dbReference>
<keyword evidence="3" id="KW-1133">Transmembrane helix</keyword>
<dbReference type="Pfam" id="PF03544">
    <property type="entry name" value="TonB_C"/>
    <property type="match status" value="1"/>
</dbReference>
<keyword evidence="2" id="KW-0812">Transmembrane</keyword>
<keyword evidence="4" id="KW-0472">Membrane</keyword>
<dbReference type="Gene3D" id="3.30.1150.10">
    <property type="match status" value="1"/>
</dbReference>
<dbReference type="NCBIfam" id="TIGR01352">
    <property type="entry name" value="tonB_Cterm"/>
    <property type="match status" value="1"/>
</dbReference>
<evidence type="ECO:0000256" key="1">
    <source>
        <dbReference type="ARBA" id="ARBA00004167"/>
    </source>
</evidence>
<dbReference type="InterPro" id="IPR037682">
    <property type="entry name" value="TonB_C"/>
</dbReference>
<evidence type="ECO:0000256" key="4">
    <source>
        <dbReference type="ARBA" id="ARBA00023136"/>
    </source>
</evidence>
<dbReference type="RefSeq" id="WP_354297938.1">
    <property type="nucleotide sequence ID" value="NZ_JBEPLU010000002.1"/>
</dbReference>
<comment type="caution">
    <text evidence="6">The sequence shown here is derived from an EMBL/GenBank/DDBJ whole genome shotgun (WGS) entry which is preliminary data.</text>
</comment>
<name>A0ABV2ELI2_9CAUL</name>
<dbReference type="PRINTS" id="PR01217">
    <property type="entry name" value="PRICHEXTENSN"/>
</dbReference>
<evidence type="ECO:0000256" key="3">
    <source>
        <dbReference type="ARBA" id="ARBA00022989"/>
    </source>
</evidence>
<evidence type="ECO:0000256" key="2">
    <source>
        <dbReference type="ARBA" id="ARBA00022692"/>
    </source>
</evidence>
<gene>
    <name evidence="6" type="ORF">ABID41_003020</name>
</gene>
<protein>
    <submittedName>
        <fullName evidence="6">Protein TonB</fullName>
    </submittedName>
</protein>
<dbReference type="InterPro" id="IPR006260">
    <property type="entry name" value="TonB/TolA_C"/>
</dbReference>
<keyword evidence="7" id="KW-1185">Reference proteome</keyword>
<dbReference type="EMBL" id="JBEPLU010000002">
    <property type="protein sequence ID" value="MET3527902.1"/>
    <property type="molecule type" value="Genomic_DNA"/>
</dbReference>
<feature type="domain" description="TonB C-terminal" evidence="5">
    <location>
        <begin position="135"/>
        <end position="228"/>
    </location>
</feature>
<organism evidence="6 7">
    <name type="scientific">Phenylobacterium koreense</name>
    <dbReference type="NCBI Taxonomy" id="266125"/>
    <lineage>
        <taxon>Bacteria</taxon>
        <taxon>Pseudomonadati</taxon>
        <taxon>Pseudomonadota</taxon>
        <taxon>Alphaproteobacteria</taxon>
        <taxon>Caulobacterales</taxon>
        <taxon>Caulobacteraceae</taxon>
        <taxon>Phenylobacterium</taxon>
    </lineage>
</organism>
<dbReference type="SUPFAM" id="SSF74653">
    <property type="entry name" value="TolA/TonB C-terminal domain"/>
    <property type="match status" value="1"/>
</dbReference>
<reference evidence="6 7" key="1">
    <citation type="submission" date="2024-06" db="EMBL/GenBank/DDBJ databases">
        <title>Genomic Encyclopedia of Type Strains, Phase IV (KMG-IV): sequencing the most valuable type-strain genomes for metagenomic binning, comparative biology and taxonomic classification.</title>
        <authorList>
            <person name="Goeker M."/>
        </authorList>
    </citation>
    <scope>NUCLEOTIDE SEQUENCE [LARGE SCALE GENOMIC DNA]</scope>
    <source>
        <strain evidence="6 7">DSM 17809</strain>
    </source>
</reference>
<proteinExistence type="predicted"/>
<evidence type="ECO:0000313" key="7">
    <source>
        <dbReference type="Proteomes" id="UP001549110"/>
    </source>
</evidence>